<feature type="transmembrane region" description="Helical" evidence="1">
    <location>
        <begin position="49"/>
        <end position="68"/>
    </location>
</feature>
<dbReference type="Proteomes" id="UP000317496">
    <property type="component" value="Chromosome"/>
</dbReference>
<accession>A0A516H5E5</accession>
<evidence type="ECO:0000313" key="2">
    <source>
        <dbReference type="EMBL" id="QDO99019.1"/>
    </source>
</evidence>
<keyword evidence="3" id="KW-1185">Reference proteome</keyword>
<protein>
    <submittedName>
        <fullName evidence="2">DUF2798 domain-containing protein</fullName>
    </submittedName>
</protein>
<proteinExistence type="predicted"/>
<evidence type="ECO:0000256" key="1">
    <source>
        <dbReference type="SAM" id="Phobius"/>
    </source>
</evidence>
<organism evidence="2 3">
    <name type="scientific">Ferrovibrio terrae</name>
    <dbReference type="NCBI Taxonomy" id="2594003"/>
    <lineage>
        <taxon>Bacteria</taxon>
        <taxon>Pseudomonadati</taxon>
        <taxon>Pseudomonadota</taxon>
        <taxon>Alphaproteobacteria</taxon>
        <taxon>Rhodospirillales</taxon>
        <taxon>Rhodospirillaceae</taxon>
        <taxon>Ferrovibrio</taxon>
    </lineage>
</organism>
<sequence>MISARFAPVIFGFVLSALMSFIVSGIATLRTAGPGIVLTDGFINLWLGAWLPSWMVAFPVVLVVAPLARKAVSRMVRQ</sequence>
<dbReference type="InterPro" id="IPR021529">
    <property type="entry name" value="DUF2798"/>
</dbReference>
<keyword evidence="1" id="KW-0472">Membrane</keyword>
<evidence type="ECO:0000313" key="3">
    <source>
        <dbReference type="Proteomes" id="UP000317496"/>
    </source>
</evidence>
<reference evidence="2 3" key="1">
    <citation type="submission" date="2019-07" db="EMBL/GenBank/DDBJ databases">
        <title>Genome sequencing for Ferrovibrio sp. K5.</title>
        <authorList>
            <person name="Park S.-J."/>
        </authorList>
    </citation>
    <scope>NUCLEOTIDE SEQUENCE [LARGE SCALE GENOMIC DNA]</scope>
    <source>
        <strain evidence="2 3">K5</strain>
    </source>
</reference>
<dbReference type="OrthoDB" id="7159403at2"/>
<dbReference type="RefSeq" id="WP_144258015.1">
    <property type="nucleotide sequence ID" value="NZ_CP041636.1"/>
</dbReference>
<feature type="transmembrane region" description="Helical" evidence="1">
    <location>
        <begin position="7"/>
        <end position="29"/>
    </location>
</feature>
<dbReference type="Pfam" id="PF11391">
    <property type="entry name" value="DUF2798"/>
    <property type="match status" value="1"/>
</dbReference>
<dbReference type="AlphaFoldDB" id="A0A516H5E5"/>
<dbReference type="EMBL" id="CP041636">
    <property type="protein sequence ID" value="QDO99019.1"/>
    <property type="molecule type" value="Genomic_DNA"/>
</dbReference>
<keyword evidence="1" id="KW-0812">Transmembrane</keyword>
<dbReference type="KEGG" id="fer:FNB15_17860"/>
<gene>
    <name evidence="2" type="ORF">FNB15_17860</name>
</gene>
<keyword evidence="1" id="KW-1133">Transmembrane helix</keyword>
<name>A0A516H5E5_9PROT</name>